<feature type="region of interest" description="Disordered" evidence="1">
    <location>
        <begin position="492"/>
        <end position="519"/>
    </location>
</feature>
<protein>
    <submittedName>
        <fullName evidence="4">Uncharacterized protein</fullName>
    </submittedName>
</protein>
<feature type="region of interest" description="Disordered" evidence="1">
    <location>
        <begin position="539"/>
        <end position="568"/>
    </location>
</feature>
<feature type="transmembrane region" description="Helical" evidence="2">
    <location>
        <begin position="365"/>
        <end position="386"/>
    </location>
</feature>
<feature type="signal peptide" evidence="3">
    <location>
        <begin position="1"/>
        <end position="19"/>
    </location>
</feature>
<sequence length="568" mass="62455">MRLSFSLAALACLLSLSLAQSIGAFYTSLGPTVIKLNEQSGNFSYNVYKATGFSDEWPSFAPTFAPVNGTAMAVTGFSSPSAVYGSVFYQTPNNSLCQQIFKCRYASGDCSNYGGFIISSNVTVPVRQGTGLSVALLSTNFGYRVTYEDIHGSVRQLSYSNTTKGVVTYWADGTLVKNGTAGNSSALATTYLPSPNDTVPAEQTIYQVADNKVFSSINKNSTFINQTSSWSQGPTLPTLPDWSLESGKFSTILYNSWTMLFYIDTMRQLQWVWSNDGGQTWQVQPLMEKTTWPLADTPNAPVAATSSVNATDNSASVFYISNGKMIQSVMTNWSWAPSTIVQAPLTSNITDIIESQPDNSRKITIGASTGVSVGLLLVVAIVPWCAKHRKQTLQRAARDDLKSESVDSWKENEFAYQGGKAELDGLPSPRTELDHDPECQLLHQLQLQRMYEATGVVPVELQNGEMKALELDHTLCKYELDASIVCELSATRDEKRGGSDADSMSSERRKGSDSRVSVKEVVKEVKQLPLWSWDILRREKSKQETKAESLDLERGVEKVEVKHTKDSE</sequence>
<evidence type="ECO:0000256" key="2">
    <source>
        <dbReference type="SAM" id="Phobius"/>
    </source>
</evidence>
<dbReference type="EMBL" id="JAFJYH010000221">
    <property type="protein sequence ID" value="KAG4415476.1"/>
    <property type="molecule type" value="Genomic_DNA"/>
</dbReference>
<dbReference type="Gene3D" id="2.120.10.70">
    <property type="entry name" value="Fucose-specific lectin"/>
    <property type="match status" value="1"/>
</dbReference>
<keyword evidence="5" id="KW-1185">Reference proteome</keyword>
<evidence type="ECO:0000313" key="5">
    <source>
        <dbReference type="Proteomes" id="UP000664132"/>
    </source>
</evidence>
<keyword evidence="2" id="KW-0812">Transmembrane</keyword>
<comment type="caution">
    <text evidence="4">The sequence shown here is derived from an EMBL/GenBank/DDBJ whole genome shotgun (WGS) entry which is preliminary data.</text>
</comment>
<name>A0A8H7TAW1_9HELO</name>
<dbReference type="OrthoDB" id="4696326at2759"/>
<evidence type="ECO:0000313" key="4">
    <source>
        <dbReference type="EMBL" id="KAG4415476.1"/>
    </source>
</evidence>
<dbReference type="SUPFAM" id="SSF89372">
    <property type="entry name" value="Fucose-specific lectin"/>
    <property type="match status" value="1"/>
</dbReference>
<proteinExistence type="predicted"/>
<organism evidence="4 5">
    <name type="scientific">Cadophora malorum</name>
    <dbReference type="NCBI Taxonomy" id="108018"/>
    <lineage>
        <taxon>Eukaryota</taxon>
        <taxon>Fungi</taxon>
        <taxon>Dikarya</taxon>
        <taxon>Ascomycota</taxon>
        <taxon>Pezizomycotina</taxon>
        <taxon>Leotiomycetes</taxon>
        <taxon>Helotiales</taxon>
        <taxon>Ploettnerulaceae</taxon>
        <taxon>Cadophora</taxon>
    </lineage>
</organism>
<gene>
    <name evidence="4" type="ORF">IFR04_011409</name>
</gene>
<feature type="chain" id="PRO_5034332322" evidence="3">
    <location>
        <begin position="20"/>
        <end position="568"/>
    </location>
</feature>
<reference evidence="4" key="1">
    <citation type="submission" date="2021-02" db="EMBL/GenBank/DDBJ databases">
        <title>Genome sequence Cadophora malorum strain M34.</title>
        <authorList>
            <person name="Stefanovic E."/>
            <person name="Vu D."/>
            <person name="Scully C."/>
            <person name="Dijksterhuis J."/>
            <person name="Roader J."/>
            <person name="Houbraken J."/>
        </authorList>
    </citation>
    <scope>NUCLEOTIDE SEQUENCE</scope>
    <source>
        <strain evidence="4">M34</strain>
    </source>
</reference>
<keyword evidence="2" id="KW-0472">Membrane</keyword>
<evidence type="ECO:0000256" key="1">
    <source>
        <dbReference type="SAM" id="MobiDB-lite"/>
    </source>
</evidence>
<evidence type="ECO:0000256" key="3">
    <source>
        <dbReference type="SAM" id="SignalP"/>
    </source>
</evidence>
<accession>A0A8H7TAW1</accession>
<keyword evidence="2" id="KW-1133">Transmembrane helix</keyword>
<dbReference type="AlphaFoldDB" id="A0A8H7TAW1"/>
<dbReference type="Proteomes" id="UP000664132">
    <property type="component" value="Unassembled WGS sequence"/>
</dbReference>
<keyword evidence="3" id="KW-0732">Signal</keyword>